<dbReference type="InterPro" id="IPR001173">
    <property type="entry name" value="Glyco_trans_2-like"/>
</dbReference>
<sequence>MKKIAIIMPLYNAERYVSEAIESVINQTIGFKEFVELIIINDGSQDRSKEICEYYQSQYPDNITFVCTENQGPSAARNYAYNFLSNEIEYIGFLDADDRLALNALEKVYLFFTNHQVDMAVIPVMYFNSEGEFSEHRLNYRFHSGTRVINILKEYNASHFYAGGLFVSRKIIDENRFQFDTSMFYWEDALSINQYLIKYNEYGVVANTFYYYRRQINNHSIVDYSWNKKKD</sequence>
<dbReference type="RefSeq" id="WP_035355998.1">
    <property type="nucleotide sequence ID" value="NZ_JRUN01000074.1"/>
</dbReference>
<dbReference type="PANTHER" id="PTHR22916:SF3">
    <property type="entry name" value="UDP-GLCNAC:BETAGAL BETA-1,3-N-ACETYLGLUCOSAMINYLTRANSFERASE-LIKE PROTEIN 1"/>
    <property type="match status" value="1"/>
</dbReference>
<dbReference type="GO" id="GO:0016758">
    <property type="term" value="F:hexosyltransferase activity"/>
    <property type="evidence" value="ECO:0007669"/>
    <property type="project" value="UniProtKB-ARBA"/>
</dbReference>
<reference evidence="3 4" key="1">
    <citation type="submission" date="2014-10" db="EMBL/GenBank/DDBJ databases">
        <title>Draft genome of phytase producing Bacillus ginsengihumi strain M2.11.</title>
        <authorList>
            <person name="Toymentseva A."/>
            <person name="Boulygina E.A."/>
            <person name="Kazakov S.V."/>
            <person name="Kayumov I."/>
            <person name="Suleimanova A.D."/>
            <person name="Mardanova A.M."/>
            <person name="Maria S.N."/>
            <person name="Sergey M.Y."/>
            <person name="Sharipova M.R."/>
        </authorList>
    </citation>
    <scope>NUCLEOTIDE SEQUENCE [LARGE SCALE GENOMIC DNA]</scope>
    <source>
        <strain evidence="3 4">M2.11</strain>
    </source>
</reference>
<dbReference type="PANTHER" id="PTHR22916">
    <property type="entry name" value="GLYCOSYLTRANSFERASE"/>
    <property type="match status" value="1"/>
</dbReference>
<dbReference type="Gene3D" id="3.90.550.10">
    <property type="entry name" value="Spore Coat Polysaccharide Biosynthesis Protein SpsA, Chain A"/>
    <property type="match status" value="1"/>
</dbReference>
<dbReference type="AlphaFoldDB" id="A0A0A6V9T9"/>
<protein>
    <recommendedName>
        <fullName evidence="2">Glycosyltransferase 2-like domain-containing protein</fullName>
    </recommendedName>
</protein>
<dbReference type="CDD" id="cd00761">
    <property type="entry name" value="Glyco_tranf_GTA_type"/>
    <property type="match status" value="1"/>
</dbReference>
<organism evidence="3 4">
    <name type="scientific">Heyndrickxia ginsengihumi</name>
    <dbReference type="NCBI Taxonomy" id="363870"/>
    <lineage>
        <taxon>Bacteria</taxon>
        <taxon>Bacillati</taxon>
        <taxon>Bacillota</taxon>
        <taxon>Bacilli</taxon>
        <taxon>Bacillales</taxon>
        <taxon>Bacillaceae</taxon>
        <taxon>Heyndrickxia</taxon>
    </lineage>
</organism>
<gene>
    <name evidence="3" type="ORF">NG54_16495</name>
</gene>
<evidence type="ECO:0000313" key="4">
    <source>
        <dbReference type="Proteomes" id="UP000030588"/>
    </source>
</evidence>
<proteinExistence type="inferred from homology"/>
<accession>A0A0A6V9T9</accession>
<evidence type="ECO:0000259" key="2">
    <source>
        <dbReference type="Pfam" id="PF00535"/>
    </source>
</evidence>
<dbReference type="STRING" id="363870.NG54_16495"/>
<dbReference type="Proteomes" id="UP000030588">
    <property type="component" value="Unassembled WGS sequence"/>
</dbReference>
<comment type="similarity">
    <text evidence="1">Belongs to the glycosyltransferase 2 family.</text>
</comment>
<dbReference type="OrthoDB" id="396512at2"/>
<dbReference type="EMBL" id="JRUN01000074">
    <property type="protein sequence ID" value="KHD84283.1"/>
    <property type="molecule type" value="Genomic_DNA"/>
</dbReference>
<dbReference type="Pfam" id="PF00535">
    <property type="entry name" value="Glycos_transf_2"/>
    <property type="match status" value="1"/>
</dbReference>
<feature type="domain" description="Glycosyltransferase 2-like" evidence="2">
    <location>
        <begin position="6"/>
        <end position="173"/>
    </location>
</feature>
<feature type="non-terminal residue" evidence="3">
    <location>
        <position position="231"/>
    </location>
</feature>
<name>A0A0A6V9T9_9BACI</name>
<evidence type="ECO:0000256" key="1">
    <source>
        <dbReference type="ARBA" id="ARBA00006739"/>
    </source>
</evidence>
<dbReference type="SUPFAM" id="SSF53448">
    <property type="entry name" value="Nucleotide-diphospho-sugar transferases"/>
    <property type="match status" value="1"/>
</dbReference>
<evidence type="ECO:0000313" key="3">
    <source>
        <dbReference type="EMBL" id="KHD84283.1"/>
    </source>
</evidence>
<dbReference type="InterPro" id="IPR029044">
    <property type="entry name" value="Nucleotide-diphossugar_trans"/>
</dbReference>
<comment type="caution">
    <text evidence="3">The sequence shown here is derived from an EMBL/GenBank/DDBJ whole genome shotgun (WGS) entry which is preliminary data.</text>
</comment>